<keyword evidence="2" id="KW-1185">Reference proteome</keyword>
<comment type="caution">
    <text evidence="1">The sequence shown here is derived from an EMBL/GenBank/DDBJ whole genome shotgun (WGS) entry which is preliminary data.</text>
</comment>
<evidence type="ECO:0000313" key="2">
    <source>
        <dbReference type="Proteomes" id="UP000268093"/>
    </source>
</evidence>
<dbReference type="Proteomes" id="UP000268093">
    <property type="component" value="Unassembled WGS sequence"/>
</dbReference>
<evidence type="ECO:0000313" key="1">
    <source>
        <dbReference type="EMBL" id="RUP51477.1"/>
    </source>
</evidence>
<accession>A0A433DL00</accession>
<organism evidence="1 2">
    <name type="scientific">Jimgerdemannia flammicorona</name>
    <dbReference type="NCBI Taxonomy" id="994334"/>
    <lineage>
        <taxon>Eukaryota</taxon>
        <taxon>Fungi</taxon>
        <taxon>Fungi incertae sedis</taxon>
        <taxon>Mucoromycota</taxon>
        <taxon>Mucoromycotina</taxon>
        <taxon>Endogonomycetes</taxon>
        <taxon>Endogonales</taxon>
        <taxon>Endogonaceae</taxon>
        <taxon>Jimgerdemannia</taxon>
    </lineage>
</organism>
<protein>
    <submittedName>
        <fullName evidence="1">Uncharacterized protein</fullName>
    </submittedName>
</protein>
<gene>
    <name evidence="1" type="ORF">BC936DRAFT_147979</name>
</gene>
<sequence length="717" mass="80297">MPKEKSRRLPKNCARLSFMLDNINTVSFQTFYEKFRGSLKDKAQANRLYKSTLRSVRSRLPDSGIVDKKLAEFEYDPFAYSIMNIKDWIKTQETIDFWNPGALMPPYTTGEKAWSLQLTPSDVSKNPRPTKHQKTEDFCDLHQGVTDNSTISNASTLISSASASASVSTIDTFTPSTSASVSAINAFAPSTLALASTIDAFTSSTSASVSTIDAFTSSTSASASAIDVFAPSTSASAKEYYSLCVEVNNNDAMSNATNLMEDKLSGEIDDDELVMTVSSNTFFNAFVSAIESVRKLPFGDRSMMYYRVLDLRSLPLVADKYDYRAVNFLSKHAMKIVKQRADFAVSDFFKPLKSVGILLNILQKHFLIFVLHFYQLDTTYLINLCKRMRVDGSTGLLRQLAQNLAAKTIVWRPVLVTLEKLFKEELTITGPEEDRETVGDNVEMIAEDLKSINAEDEEVQWVFHVLNESIRILRSGFLNTSLTERDVDMNCIKHFLDILWDIIHLHYGEGESRASRNRRVENNGQIGDRFDWLISCYPIFPDGIQGIELGIAENSGPNHTDGSDKAQTDLVKVIKTARDQLLQIIRTIYNIYGSEQLSEPLARGIKSLFIIAIHVVGLEIHAYIIYYIDGNLFAAAEIGHVRTPHSMDSLHEALDTCCLVLRIKALILRSIKLVQALLTEAKLTKRSTSVTARLDQGHIAELSTPTKSSYQKWIYID</sequence>
<reference evidence="1 2" key="1">
    <citation type="journal article" date="2018" name="New Phytol.">
        <title>Phylogenomics of Endogonaceae and evolution of mycorrhizas within Mucoromycota.</title>
        <authorList>
            <person name="Chang Y."/>
            <person name="Desiro A."/>
            <person name="Na H."/>
            <person name="Sandor L."/>
            <person name="Lipzen A."/>
            <person name="Clum A."/>
            <person name="Barry K."/>
            <person name="Grigoriev I.V."/>
            <person name="Martin F.M."/>
            <person name="Stajich J.E."/>
            <person name="Smith M.E."/>
            <person name="Bonito G."/>
            <person name="Spatafora J.W."/>
        </authorList>
    </citation>
    <scope>NUCLEOTIDE SEQUENCE [LARGE SCALE GENOMIC DNA]</scope>
    <source>
        <strain evidence="1 2">GMNB39</strain>
    </source>
</reference>
<proteinExistence type="predicted"/>
<dbReference type="AlphaFoldDB" id="A0A433DL00"/>
<name>A0A433DL00_9FUNG</name>
<dbReference type="EMBL" id="RBNI01000704">
    <property type="protein sequence ID" value="RUP51477.1"/>
    <property type="molecule type" value="Genomic_DNA"/>
</dbReference>